<proteinExistence type="predicted"/>
<dbReference type="Proteomes" id="UP000828390">
    <property type="component" value="Unassembled WGS sequence"/>
</dbReference>
<name>A0A9D4K5T0_DREPO</name>
<feature type="compositionally biased region" description="Basic and acidic residues" evidence="1">
    <location>
        <begin position="1"/>
        <end position="10"/>
    </location>
</feature>
<sequence>MKKQKDRETGKQIYPCRQTKRQTDKRRYKKLRQTEKETDSNRPNDGQSDRSRDGQTERRKDRLI</sequence>
<dbReference type="EMBL" id="JAIWYP010000004">
    <property type="protein sequence ID" value="KAH3833602.1"/>
    <property type="molecule type" value="Genomic_DNA"/>
</dbReference>
<reference evidence="2" key="1">
    <citation type="journal article" date="2019" name="bioRxiv">
        <title>The Genome of the Zebra Mussel, Dreissena polymorpha: A Resource for Invasive Species Research.</title>
        <authorList>
            <person name="McCartney M.A."/>
            <person name="Auch B."/>
            <person name="Kono T."/>
            <person name="Mallez S."/>
            <person name="Zhang Y."/>
            <person name="Obille A."/>
            <person name="Becker A."/>
            <person name="Abrahante J.E."/>
            <person name="Garbe J."/>
            <person name="Badalamenti J.P."/>
            <person name="Herman A."/>
            <person name="Mangelson H."/>
            <person name="Liachko I."/>
            <person name="Sullivan S."/>
            <person name="Sone E.D."/>
            <person name="Koren S."/>
            <person name="Silverstein K.A.T."/>
            <person name="Beckman K.B."/>
            <person name="Gohl D.M."/>
        </authorList>
    </citation>
    <scope>NUCLEOTIDE SEQUENCE</scope>
    <source>
        <strain evidence="2">Duluth1</strain>
        <tissue evidence="2">Whole animal</tissue>
    </source>
</reference>
<keyword evidence="3" id="KW-1185">Reference proteome</keyword>
<evidence type="ECO:0000256" key="1">
    <source>
        <dbReference type="SAM" id="MobiDB-lite"/>
    </source>
</evidence>
<comment type="caution">
    <text evidence="2">The sequence shown here is derived from an EMBL/GenBank/DDBJ whole genome shotgun (WGS) entry which is preliminary data.</text>
</comment>
<evidence type="ECO:0000313" key="3">
    <source>
        <dbReference type="Proteomes" id="UP000828390"/>
    </source>
</evidence>
<evidence type="ECO:0000313" key="2">
    <source>
        <dbReference type="EMBL" id="KAH3833602.1"/>
    </source>
</evidence>
<accession>A0A9D4K5T0</accession>
<dbReference type="AlphaFoldDB" id="A0A9D4K5T0"/>
<reference evidence="2" key="2">
    <citation type="submission" date="2020-11" db="EMBL/GenBank/DDBJ databases">
        <authorList>
            <person name="McCartney M.A."/>
            <person name="Auch B."/>
            <person name="Kono T."/>
            <person name="Mallez S."/>
            <person name="Becker A."/>
            <person name="Gohl D.M."/>
            <person name="Silverstein K.A.T."/>
            <person name="Koren S."/>
            <person name="Bechman K.B."/>
            <person name="Herman A."/>
            <person name="Abrahante J.E."/>
            <person name="Garbe J."/>
        </authorList>
    </citation>
    <scope>NUCLEOTIDE SEQUENCE</scope>
    <source>
        <strain evidence="2">Duluth1</strain>
        <tissue evidence="2">Whole animal</tissue>
    </source>
</reference>
<feature type="region of interest" description="Disordered" evidence="1">
    <location>
        <begin position="1"/>
        <end position="64"/>
    </location>
</feature>
<feature type="compositionally biased region" description="Basic and acidic residues" evidence="1">
    <location>
        <begin position="32"/>
        <end position="64"/>
    </location>
</feature>
<organism evidence="2 3">
    <name type="scientific">Dreissena polymorpha</name>
    <name type="common">Zebra mussel</name>
    <name type="synonym">Mytilus polymorpha</name>
    <dbReference type="NCBI Taxonomy" id="45954"/>
    <lineage>
        <taxon>Eukaryota</taxon>
        <taxon>Metazoa</taxon>
        <taxon>Spiralia</taxon>
        <taxon>Lophotrochozoa</taxon>
        <taxon>Mollusca</taxon>
        <taxon>Bivalvia</taxon>
        <taxon>Autobranchia</taxon>
        <taxon>Heteroconchia</taxon>
        <taxon>Euheterodonta</taxon>
        <taxon>Imparidentia</taxon>
        <taxon>Neoheterodontei</taxon>
        <taxon>Myida</taxon>
        <taxon>Dreissenoidea</taxon>
        <taxon>Dreissenidae</taxon>
        <taxon>Dreissena</taxon>
    </lineage>
</organism>
<gene>
    <name evidence="2" type="ORF">DPMN_106914</name>
</gene>
<feature type="compositionally biased region" description="Basic residues" evidence="1">
    <location>
        <begin position="18"/>
        <end position="31"/>
    </location>
</feature>
<protein>
    <submittedName>
        <fullName evidence="2">Uncharacterized protein</fullName>
    </submittedName>
</protein>